<protein>
    <submittedName>
        <fullName evidence="1">Uncharacterized protein</fullName>
    </submittedName>
</protein>
<dbReference type="Proteomes" id="UP000554837">
    <property type="component" value="Unassembled WGS sequence"/>
</dbReference>
<evidence type="ECO:0000313" key="2">
    <source>
        <dbReference type="Proteomes" id="UP000554837"/>
    </source>
</evidence>
<keyword evidence="2" id="KW-1185">Reference proteome</keyword>
<name>A0A840S2B0_9BURK</name>
<dbReference type="EMBL" id="JACHHO010000002">
    <property type="protein sequence ID" value="MBB5204445.1"/>
    <property type="molecule type" value="Genomic_DNA"/>
</dbReference>
<reference evidence="1 2" key="1">
    <citation type="submission" date="2020-08" db="EMBL/GenBank/DDBJ databases">
        <title>Genomic Encyclopedia of Type Strains, Phase IV (KMG-IV): sequencing the most valuable type-strain genomes for metagenomic binning, comparative biology and taxonomic classification.</title>
        <authorList>
            <person name="Goeker M."/>
        </authorList>
    </citation>
    <scope>NUCLEOTIDE SEQUENCE [LARGE SCALE GENOMIC DNA]</scope>
    <source>
        <strain evidence="1 2">DSM 23958</strain>
    </source>
</reference>
<organism evidence="1 2">
    <name type="scientific">Inhella inkyongensis</name>
    <dbReference type="NCBI Taxonomy" id="392593"/>
    <lineage>
        <taxon>Bacteria</taxon>
        <taxon>Pseudomonadati</taxon>
        <taxon>Pseudomonadota</taxon>
        <taxon>Betaproteobacteria</taxon>
        <taxon>Burkholderiales</taxon>
        <taxon>Sphaerotilaceae</taxon>
        <taxon>Inhella</taxon>
    </lineage>
</organism>
<comment type="caution">
    <text evidence="1">The sequence shown here is derived from an EMBL/GenBank/DDBJ whole genome shotgun (WGS) entry which is preliminary data.</text>
</comment>
<evidence type="ECO:0000313" key="1">
    <source>
        <dbReference type="EMBL" id="MBB5204445.1"/>
    </source>
</evidence>
<proteinExistence type="predicted"/>
<dbReference type="AlphaFoldDB" id="A0A840S2B0"/>
<gene>
    <name evidence="1" type="ORF">HNQ51_001759</name>
</gene>
<dbReference type="RefSeq" id="WP_138855878.1">
    <property type="nucleotide sequence ID" value="NZ_CP040709.1"/>
</dbReference>
<sequence>MPWVWQIGSRLPPSTAQVDVPGNVLGRLSLITTIERLPSEPIGTFTLSLTNLVVGSAIRIEVQSTGALIEFRTAASSSEVFSVPTFGGAAPADQLRIKVRKGTSAPYYIPFDTLTTAFLGSGSVYVSQIPD</sequence>
<accession>A0A840S2B0</accession>